<comment type="caution">
    <text evidence="1">The sequence shown here is derived from an EMBL/GenBank/DDBJ whole genome shotgun (WGS) entry which is preliminary data.</text>
</comment>
<organism evidence="1 2">
    <name type="scientific">Trifolium medium</name>
    <dbReference type="NCBI Taxonomy" id="97028"/>
    <lineage>
        <taxon>Eukaryota</taxon>
        <taxon>Viridiplantae</taxon>
        <taxon>Streptophyta</taxon>
        <taxon>Embryophyta</taxon>
        <taxon>Tracheophyta</taxon>
        <taxon>Spermatophyta</taxon>
        <taxon>Magnoliopsida</taxon>
        <taxon>eudicotyledons</taxon>
        <taxon>Gunneridae</taxon>
        <taxon>Pentapetalae</taxon>
        <taxon>rosids</taxon>
        <taxon>fabids</taxon>
        <taxon>Fabales</taxon>
        <taxon>Fabaceae</taxon>
        <taxon>Papilionoideae</taxon>
        <taxon>50 kb inversion clade</taxon>
        <taxon>NPAAA clade</taxon>
        <taxon>Hologalegina</taxon>
        <taxon>IRL clade</taxon>
        <taxon>Trifolieae</taxon>
        <taxon>Trifolium</taxon>
    </lineage>
</organism>
<dbReference type="Gene3D" id="3.10.10.10">
    <property type="entry name" value="HIV Type 1 Reverse Transcriptase, subunit A, domain 1"/>
    <property type="match status" value="1"/>
</dbReference>
<dbReference type="InterPro" id="IPR043502">
    <property type="entry name" value="DNA/RNA_pol_sf"/>
</dbReference>
<sequence>MSEVVRKEVNKRMAAGMIYPISDSPWVSPVPVVPKKGGITVMKNEKNELIPTRNVTGWR</sequence>
<feature type="non-terminal residue" evidence="1">
    <location>
        <position position="59"/>
    </location>
</feature>
<keyword evidence="2" id="KW-1185">Reference proteome</keyword>
<accession>A0A392W0H2</accession>
<dbReference type="EMBL" id="LXQA011348066">
    <property type="protein sequence ID" value="MCI94128.1"/>
    <property type="molecule type" value="Genomic_DNA"/>
</dbReference>
<dbReference type="AlphaFoldDB" id="A0A392W0H2"/>
<proteinExistence type="predicted"/>
<name>A0A392W0H2_9FABA</name>
<dbReference type="Proteomes" id="UP000265520">
    <property type="component" value="Unassembled WGS sequence"/>
</dbReference>
<evidence type="ECO:0000313" key="2">
    <source>
        <dbReference type="Proteomes" id="UP000265520"/>
    </source>
</evidence>
<protein>
    <submittedName>
        <fullName evidence="1">Uncharacterized protein</fullName>
    </submittedName>
</protein>
<reference evidence="1 2" key="1">
    <citation type="journal article" date="2018" name="Front. Plant Sci.">
        <title>Red Clover (Trifolium pratense) and Zigzag Clover (T. medium) - A Picture of Genomic Similarities and Differences.</title>
        <authorList>
            <person name="Dluhosova J."/>
            <person name="Istvanek J."/>
            <person name="Nedelnik J."/>
            <person name="Repkova J."/>
        </authorList>
    </citation>
    <scope>NUCLEOTIDE SEQUENCE [LARGE SCALE GENOMIC DNA]</scope>
    <source>
        <strain evidence="2">cv. 10/8</strain>
        <tissue evidence="1">Leaf</tissue>
    </source>
</reference>
<evidence type="ECO:0000313" key="1">
    <source>
        <dbReference type="EMBL" id="MCI94128.1"/>
    </source>
</evidence>
<dbReference type="SUPFAM" id="SSF56672">
    <property type="entry name" value="DNA/RNA polymerases"/>
    <property type="match status" value="1"/>
</dbReference>